<name>X1EY32_9ZZZZ</name>
<protein>
    <submittedName>
        <fullName evidence="1">Uncharacterized protein</fullName>
    </submittedName>
</protein>
<dbReference type="AlphaFoldDB" id="X1EY32"/>
<organism evidence="1">
    <name type="scientific">marine sediment metagenome</name>
    <dbReference type="NCBI Taxonomy" id="412755"/>
    <lineage>
        <taxon>unclassified sequences</taxon>
        <taxon>metagenomes</taxon>
        <taxon>ecological metagenomes</taxon>
    </lineage>
</organism>
<sequence length="76" mass="8226">MNEFLKFKSVGGGTLDVSFAGDYLLPIDNIVAVDGYNYDGANNLIIWNLTPPDTTQTSSFYKIEFNSAADAGVKEA</sequence>
<reference evidence="1" key="1">
    <citation type="journal article" date="2014" name="Front. Microbiol.">
        <title>High frequency of phylogenetically diverse reductive dehalogenase-homologous genes in deep subseafloor sedimentary metagenomes.</title>
        <authorList>
            <person name="Kawai M."/>
            <person name="Futagami T."/>
            <person name="Toyoda A."/>
            <person name="Takaki Y."/>
            <person name="Nishi S."/>
            <person name="Hori S."/>
            <person name="Arai W."/>
            <person name="Tsubouchi T."/>
            <person name="Morono Y."/>
            <person name="Uchiyama I."/>
            <person name="Ito T."/>
            <person name="Fujiyama A."/>
            <person name="Inagaki F."/>
            <person name="Takami H."/>
        </authorList>
    </citation>
    <scope>NUCLEOTIDE SEQUENCE</scope>
    <source>
        <strain evidence="1">Expedition CK06-06</strain>
    </source>
</reference>
<comment type="caution">
    <text evidence="1">The sequence shown here is derived from an EMBL/GenBank/DDBJ whole genome shotgun (WGS) entry which is preliminary data.</text>
</comment>
<evidence type="ECO:0000313" key="1">
    <source>
        <dbReference type="EMBL" id="GAH13493.1"/>
    </source>
</evidence>
<dbReference type="EMBL" id="BART01034008">
    <property type="protein sequence ID" value="GAH13493.1"/>
    <property type="molecule type" value="Genomic_DNA"/>
</dbReference>
<gene>
    <name evidence="1" type="ORF">S01H4_58256</name>
</gene>
<proteinExistence type="predicted"/>
<accession>X1EY32</accession>
<feature type="non-terminal residue" evidence="1">
    <location>
        <position position="76"/>
    </location>
</feature>